<dbReference type="AlphaFoldDB" id="A0A2Y9TZ03"/>
<feature type="signal peptide" evidence="1">
    <location>
        <begin position="1"/>
        <end position="19"/>
    </location>
</feature>
<dbReference type="KEGG" id="lpv:HYN51_08545"/>
<dbReference type="PROSITE" id="PS51257">
    <property type="entry name" value="PROKAR_LIPOPROTEIN"/>
    <property type="match status" value="1"/>
</dbReference>
<sequence>MQKLVKIVGVCLFAASLMACDGSKDQPAATGSGTSAEQIDEASVLGGKVSFTVPDGLQDQSGKNTSQMTNMAVYADNAAQKMLIIISSSMPDDVLENLMTRMEAQQKMRDADLAIVKKEEVTVDGQKLQRLDTVIRIDGKKNYSSTLLGQIDKQLLTMQLTYPIEQQADAEKAMNQFISSLKIKP</sequence>
<protein>
    <submittedName>
        <fullName evidence="2">DUF1795 domain-containing protein</fullName>
    </submittedName>
</protein>
<feature type="chain" id="PRO_5016079473" evidence="1">
    <location>
        <begin position="20"/>
        <end position="185"/>
    </location>
</feature>
<dbReference type="Gene3D" id="3.40.1000.10">
    <property type="entry name" value="Mog1/PsbP, alpha/beta/alpha sandwich"/>
    <property type="match status" value="1"/>
</dbReference>
<organism evidence="2 3">
    <name type="scientific">Limnobaculum parvum</name>
    <dbReference type="NCBI Taxonomy" id="2172103"/>
    <lineage>
        <taxon>Bacteria</taxon>
        <taxon>Pseudomonadati</taxon>
        <taxon>Pseudomonadota</taxon>
        <taxon>Gammaproteobacteria</taxon>
        <taxon>Enterobacterales</taxon>
        <taxon>Budviciaceae</taxon>
        <taxon>Limnobaculum</taxon>
    </lineage>
</organism>
<name>A0A2Y9TZ03_9GAMM</name>
<accession>A0A2Y9TZ03</accession>
<dbReference type="InterPro" id="IPR014894">
    <property type="entry name" value="DcrB/EagT6"/>
</dbReference>
<evidence type="ECO:0000256" key="1">
    <source>
        <dbReference type="SAM" id="SignalP"/>
    </source>
</evidence>
<dbReference type="RefSeq" id="WP_108900662.1">
    <property type="nucleotide sequence ID" value="NZ_CP029185.2"/>
</dbReference>
<evidence type="ECO:0000313" key="2">
    <source>
        <dbReference type="EMBL" id="AWH88604.1"/>
    </source>
</evidence>
<dbReference type="OrthoDB" id="6476276at2"/>
<proteinExistence type="predicted"/>
<gene>
    <name evidence="2" type="ORF">HYN51_08545</name>
</gene>
<keyword evidence="1" id="KW-0732">Signal</keyword>
<dbReference type="Proteomes" id="UP000244908">
    <property type="component" value="Chromosome"/>
</dbReference>
<dbReference type="EMBL" id="CP029185">
    <property type="protein sequence ID" value="AWH88604.1"/>
    <property type="molecule type" value="Genomic_DNA"/>
</dbReference>
<reference evidence="2 3" key="1">
    <citation type="journal article" date="2019" name="Int. J. Syst. Evol. Microbiol.">
        <title>Limnobaculum parvum gen. nov., sp. nov., isolated from a freshwater lake.</title>
        <authorList>
            <person name="Baek C."/>
            <person name="Shin S.K."/>
            <person name="Yi H."/>
        </authorList>
    </citation>
    <scope>NUCLEOTIDE SEQUENCE [LARGE SCALE GENOMIC DNA]</scope>
    <source>
        <strain evidence="2 3">HYN0051</strain>
    </source>
</reference>
<dbReference type="Pfam" id="PF08786">
    <property type="entry name" value="DcrB"/>
    <property type="match status" value="1"/>
</dbReference>
<keyword evidence="3" id="KW-1185">Reference proteome</keyword>
<evidence type="ECO:0000313" key="3">
    <source>
        <dbReference type="Proteomes" id="UP000244908"/>
    </source>
</evidence>